<name>A0A5D2NQJ7_GOSTO</name>
<gene>
    <name evidence="1" type="ORF">ES332_A10G104500v1</name>
</gene>
<evidence type="ECO:0000313" key="1">
    <source>
        <dbReference type="EMBL" id="TYI05653.1"/>
    </source>
</evidence>
<organism evidence="1 2">
    <name type="scientific">Gossypium tomentosum</name>
    <name type="common">Hawaiian cotton</name>
    <name type="synonym">Gossypium sandvicense</name>
    <dbReference type="NCBI Taxonomy" id="34277"/>
    <lineage>
        <taxon>Eukaryota</taxon>
        <taxon>Viridiplantae</taxon>
        <taxon>Streptophyta</taxon>
        <taxon>Embryophyta</taxon>
        <taxon>Tracheophyta</taxon>
        <taxon>Spermatophyta</taxon>
        <taxon>Magnoliopsida</taxon>
        <taxon>eudicotyledons</taxon>
        <taxon>Gunneridae</taxon>
        <taxon>Pentapetalae</taxon>
        <taxon>rosids</taxon>
        <taxon>malvids</taxon>
        <taxon>Malvales</taxon>
        <taxon>Malvaceae</taxon>
        <taxon>Malvoideae</taxon>
        <taxon>Gossypium</taxon>
    </lineage>
</organism>
<reference evidence="1 2" key="1">
    <citation type="submission" date="2019-07" db="EMBL/GenBank/DDBJ databases">
        <title>WGS assembly of Gossypium tomentosum.</title>
        <authorList>
            <person name="Chen Z.J."/>
            <person name="Sreedasyam A."/>
            <person name="Ando A."/>
            <person name="Song Q."/>
            <person name="De L."/>
            <person name="Hulse-Kemp A."/>
            <person name="Ding M."/>
            <person name="Ye W."/>
            <person name="Kirkbride R."/>
            <person name="Jenkins J."/>
            <person name="Plott C."/>
            <person name="Lovell J."/>
            <person name="Lin Y.-M."/>
            <person name="Vaughn R."/>
            <person name="Liu B."/>
            <person name="Li W."/>
            <person name="Simpson S."/>
            <person name="Scheffler B."/>
            <person name="Saski C."/>
            <person name="Grover C."/>
            <person name="Hu G."/>
            <person name="Conover J."/>
            <person name="Carlson J."/>
            <person name="Shu S."/>
            <person name="Boston L."/>
            <person name="Williams M."/>
            <person name="Peterson D."/>
            <person name="Mcgee K."/>
            <person name="Jones D."/>
            <person name="Wendel J."/>
            <person name="Stelly D."/>
            <person name="Grimwood J."/>
            <person name="Schmutz J."/>
        </authorList>
    </citation>
    <scope>NUCLEOTIDE SEQUENCE [LARGE SCALE GENOMIC DNA]</scope>
    <source>
        <strain evidence="1">7179.01</strain>
    </source>
</reference>
<dbReference type="Proteomes" id="UP000322667">
    <property type="component" value="Chromosome A10"/>
</dbReference>
<sequence length="81" mass="9159">MNNLPPTMPFTQRTFHCHWRKGLRVFSRGALNFPLFHFTFHCFSRVPVGDPVSSVDWCSQGPLQTGKSSLFLSNLCSNDVG</sequence>
<proteinExistence type="predicted"/>
<dbReference type="AlphaFoldDB" id="A0A5D2NQJ7"/>
<protein>
    <submittedName>
        <fullName evidence="1">Uncharacterized protein</fullName>
    </submittedName>
</protein>
<accession>A0A5D2NQJ7</accession>
<dbReference type="EMBL" id="CM017619">
    <property type="protein sequence ID" value="TYI05653.1"/>
    <property type="molecule type" value="Genomic_DNA"/>
</dbReference>
<evidence type="ECO:0000313" key="2">
    <source>
        <dbReference type="Proteomes" id="UP000322667"/>
    </source>
</evidence>
<keyword evidence="2" id="KW-1185">Reference proteome</keyword>